<accession>A0A0P0N2H5</accession>
<dbReference type="GeneID" id="26098807"/>
<feature type="domain" description="UPF0113" evidence="1">
    <location>
        <begin position="108"/>
        <end position="182"/>
    </location>
</feature>
<dbReference type="AlphaFoldDB" id="A0A0P0N2H5"/>
<dbReference type="EMBL" id="CP013011">
    <property type="protein sequence ID" value="ALL00528.1"/>
    <property type="molecule type" value="Genomic_DNA"/>
</dbReference>
<gene>
    <name evidence="2" type="ORF">Pyrde_0478</name>
</gene>
<reference evidence="2 3" key="1">
    <citation type="submission" date="2015-10" db="EMBL/GenBank/DDBJ databases">
        <title>Complete genome sequence of hyperthermophilic archaeon Pyrodictium delaneyi Su06.</title>
        <authorList>
            <person name="Jung J.-H."/>
            <person name="Lin J."/>
            <person name="Holden J.F."/>
            <person name="Park C.-S."/>
        </authorList>
    </citation>
    <scope>NUCLEOTIDE SEQUENCE [LARGE SCALE GENOMIC DNA]</scope>
    <source>
        <strain evidence="2 3">Su06</strain>
    </source>
</reference>
<evidence type="ECO:0000259" key="1">
    <source>
        <dbReference type="Pfam" id="PF03657"/>
    </source>
</evidence>
<proteinExistence type="predicted"/>
<evidence type="ECO:0000313" key="2">
    <source>
        <dbReference type="EMBL" id="ALL00528.1"/>
    </source>
</evidence>
<dbReference type="Gene3D" id="2.30.130.10">
    <property type="entry name" value="PUA domain"/>
    <property type="match status" value="1"/>
</dbReference>
<dbReference type="Pfam" id="PF03657">
    <property type="entry name" value="UPF0113"/>
    <property type="match status" value="1"/>
</dbReference>
<organism evidence="2 3">
    <name type="scientific">Pyrodictium delaneyi</name>
    <dbReference type="NCBI Taxonomy" id="1273541"/>
    <lineage>
        <taxon>Archaea</taxon>
        <taxon>Thermoproteota</taxon>
        <taxon>Thermoprotei</taxon>
        <taxon>Desulfurococcales</taxon>
        <taxon>Pyrodictiaceae</taxon>
        <taxon>Pyrodictium</taxon>
    </lineage>
</organism>
<dbReference type="CDD" id="cd21151">
    <property type="entry name" value="PUA_Nip7-like"/>
    <property type="match status" value="1"/>
</dbReference>
<dbReference type="OrthoDB" id="11794at2157"/>
<dbReference type="STRING" id="1273541.Pyrde_0478"/>
<protein>
    <recommendedName>
        <fullName evidence="1">UPF0113 domain-containing protein</fullName>
    </recommendedName>
</protein>
<dbReference type="InterPro" id="IPR036974">
    <property type="entry name" value="PUA_sf"/>
</dbReference>
<dbReference type="RefSeq" id="WP_055407893.1">
    <property type="nucleotide sequence ID" value="NZ_CP013011.1"/>
</dbReference>
<sequence>MQASEDWLIGCSSAEEEVARLLSCLGINQRLEDLGLQLLCRTSPEGVLDVYAATEATVRTVLGLPKGLRSSATSIGVHIARLRRGRLTPLLGLCSLLTRYRLRPRQGYVVVKARGEKLFLYGRDVLSESIATYRPMPRGRCRHYPVLVVNELMEPLGWGRPRRGRDSIYIENILDAGWYLRSGV</sequence>
<evidence type="ECO:0000313" key="3">
    <source>
        <dbReference type="Proteomes" id="UP000058613"/>
    </source>
</evidence>
<dbReference type="Proteomes" id="UP000058613">
    <property type="component" value="Chromosome"/>
</dbReference>
<dbReference type="KEGG" id="pdl:Pyrde_0478"/>
<dbReference type="InterPro" id="IPR005155">
    <property type="entry name" value="UPF0113_PUA"/>
</dbReference>
<name>A0A0P0N2H5_9CREN</name>
<dbReference type="GO" id="GO:0003723">
    <property type="term" value="F:RNA binding"/>
    <property type="evidence" value="ECO:0007669"/>
    <property type="project" value="InterPro"/>
</dbReference>